<dbReference type="PANTHER" id="PTHR30204">
    <property type="entry name" value="REDOX-CYCLING DRUG-SENSING TRANSCRIPTIONAL ACTIVATOR SOXR"/>
    <property type="match status" value="1"/>
</dbReference>
<dbReference type="Pfam" id="PF13411">
    <property type="entry name" value="MerR_1"/>
    <property type="match status" value="1"/>
</dbReference>
<dbReference type="SMART" id="SM00422">
    <property type="entry name" value="HTH_MERR"/>
    <property type="match status" value="1"/>
</dbReference>
<dbReference type="Gene3D" id="3.40.50.280">
    <property type="entry name" value="Cobalamin-binding domain"/>
    <property type="match status" value="1"/>
</dbReference>
<dbReference type="InterPro" id="IPR036594">
    <property type="entry name" value="Meth_synthase_dom"/>
</dbReference>
<dbReference type="SUPFAM" id="SSF52242">
    <property type="entry name" value="Cobalamin (vitamin B12)-binding domain"/>
    <property type="match status" value="1"/>
</dbReference>
<dbReference type="InterPro" id="IPR047057">
    <property type="entry name" value="MerR_fam"/>
</dbReference>
<dbReference type="PROSITE" id="PS50937">
    <property type="entry name" value="HTH_MERR_2"/>
    <property type="match status" value="1"/>
</dbReference>
<keyword evidence="6" id="KW-1185">Reference proteome</keyword>
<dbReference type="Gene3D" id="1.10.1240.10">
    <property type="entry name" value="Methionine synthase domain"/>
    <property type="match status" value="1"/>
</dbReference>
<dbReference type="OrthoDB" id="9800334at2"/>
<dbReference type="GO" id="GO:0046872">
    <property type="term" value="F:metal ion binding"/>
    <property type="evidence" value="ECO:0007669"/>
    <property type="project" value="InterPro"/>
</dbReference>
<dbReference type="GO" id="GO:0031419">
    <property type="term" value="F:cobalamin binding"/>
    <property type="evidence" value="ECO:0007669"/>
    <property type="project" value="InterPro"/>
</dbReference>
<evidence type="ECO:0000313" key="5">
    <source>
        <dbReference type="EMBL" id="SHL71409.1"/>
    </source>
</evidence>
<evidence type="ECO:0000256" key="3">
    <source>
        <dbReference type="ARBA" id="ARBA00023163"/>
    </source>
</evidence>
<dbReference type="InterPro" id="IPR009061">
    <property type="entry name" value="DNA-bd_dom_put_sf"/>
</dbReference>
<name>A0A1M7CX32_9BACT</name>
<dbReference type="Proteomes" id="UP000184420">
    <property type="component" value="Unassembled WGS sequence"/>
</dbReference>
<reference evidence="5 6" key="1">
    <citation type="submission" date="2016-11" db="EMBL/GenBank/DDBJ databases">
        <authorList>
            <person name="Jaros S."/>
            <person name="Januszkiewicz K."/>
            <person name="Wedrychowicz H."/>
        </authorList>
    </citation>
    <scope>NUCLEOTIDE SEQUENCE [LARGE SCALE GENOMIC DNA]</scope>
    <source>
        <strain evidence="5 6">DSM 27406</strain>
    </source>
</reference>
<dbReference type="Pfam" id="PF02607">
    <property type="entry name" value="B12-binding_2"/>
    <property type="match status" value="1"/>
</dbReference>
<dbReference type="SUPFAM" id="SSF46955">
    <property type="entry name" value="Putative DNA-binding domain"/>
    <property type="match status" value="1"/>
</dbReference>
<protein>
    <submittedName>
        <fullName evidence="5">DNA-binding transcriptional regulator, MerR family</fullName>
    </submittedName>
</protein>
<dbReference type="RefSeq" id="WP_073081248.1">
    <property type="nucleotide sequence ID" value="NZ_FRBL01000004.1"/>
</dbReference>
<evidence type="ECO:0000256" key="1">
    <source>
        <dbReference type="ARBA" id="ARBA00023015"/>
    </source>
</evidence>
<feature type="domain" description="HTH merR-type" evidence="4">
    <location>
        <begin position="3"/>
        <end position="72"/>
    </location>
</feature>
<dbReference type="InterPro" id="IPR000551">
    <property type="entry name" value="MerR-type_HTH_dom"/>
</dbReference>
<keyword evidence="2 5" id="KW-0238">DNA-binding</keyword>
<dbReference type="GO" id="GO:0003677">
    <property type="term" value="F:DNA binding"/>
    <property type="evidence" value="ECO:0007669"/>
    <property type="project" value="UniProtKB-KW"/>
</dbReference>
<dbReference type="GO" id="GO:0003700">
    <property type="term" value="F:DNA-binding transcription factor activity"/>
    <property type="evidence" value="ECO:0007669"/>
    <property type="project" value="InterPro"/>
</dbReference>
<gene>
    <name evidence="5" type="ORF">SAMN05444266_104500</name>
</gene>
<proteinExistence type="predicted"/>
<keyword evidence="1" id="KW-0805">Transcription regulation</keyword>
<organism evidence="5 6">
    <name type="scientific">Chitinophaga jiangningensis</name>
    <dbReference type="NCBI Taxonomy" id="1419482"/>
    <lineage>
        <taxon>Bacteria</taxon>
        <taxon>Pseudomonadati</taxon>
        <taxon>Bacteroidota</taxon>
        <taxon>Chitinophagia</taxon>
        <taxon>Chitinophagales</taxon>
        <taxon>Chitinophagaceae</taxon>
        <taxon>Chitinophaga</taxon>
    </lineage>
</organism>
<dbReference type="CDD" id="cd01104">
    <property type="entry name" value="HTH_MlrA-CarA"/>
    <property type="match status" value="1"/>
</dbReference>
<dbReference type="InterPro" id="IPR003759">
    <property type="entry name" value="Cbl-bd_cap"/>
</dbReference>
<evidence type="ECO:0000256" key="2">
    <source>
        <dbReference type="ARBA" id="ARBA00023125"/>
    </source>
</evidence>
<dbReference type="STRING" id="1419482.SAMN05444266_104500"/>
<accession>A0A1M7CX32</accession>
<evidence type="ECO:0000259" key="4">
    <source>
        <dbReference type="PROSITE" id="PS50937"/>
    </source>
</evidence>
<dbReference type="InterPro" id="IPR036724">
    <property type="entry name" value="Cobalamin-bd_sf"/>
</dbReference>
<sequence>MNSFSIRDIENFTGIKAHTLRIWEQRYQLCQPRRKDTNHRIYDGEDLKAFLKIAYLYHHGVKISRIAALSEQERNTLSLAISDQSSDLCLQINDLLSATLHYNAEEFETVISSVIRSHGIEAAIDKVIYPFLERVGILWLTDQMLPAQEHFCSAIIRTKLMVAIDSLPMNYAAADHFLLFQPEGELHEIPLLYVYFMLKKYGKKVTYFGPNVPLRDLDPFLNKSGVTALYSHMVTSSNPQLLHRYIQDLNQQYPSVRIYLSGPKSLLEHNFSDLRVTILTEMNELSQLLA</sequence>
<keyword evidence="3" id="KW-0804">Transcription</keyword>
<evidence type="ECO:0000313" key="6">
    <source>
        <dbReference type="Proteomes" id="UP000184420"/>
    </source>
</evidence>
<dbReference type="Gene3D" id="1.10.1660.10">
    <property type="match status" value="1"/>
</dbReference>
<dbReference type="EMBL" id="FRBL01000004">
    <property type="protein sequence ID" value="SHL71409.1"/>
    <property type="molecule type" value="Genomic_DNA"/>
</dbReference>
<dbReference type="AlphaFoldDB" id="A0A1M7CX32"/>
<dbReference type="PANTHER" id="PTHR30204:SF67">
    <property type="entry name" value="HTH-TYPE TRANSCRIPTIONAL REGULATOR MLRA-RELATED"/>
    <property type="match status" value="1"/>
</dbReference>